<keyword evidence="10 11" id="KW-0539">Nucleus</keyword>
<comment type="subcellular location">
    <subcellularLocation>
        <location evidence="2 11">Nucleus</location>
    </subcellularLocation>
</comment>
<evidence type="ECO:0000256" key="8">
    <source>
        <dbReference type="ARBA" id="ARBA00023015"/>
    </source>
</evidence>
<dbReference type="Pfam" id="PF05129">
    <property type="entry name" value="Zn_ribbon_Elf1"/>
    <property type="match status" value="1"/>
</dbReference>
<evidence type="ECO:0000256" key="7">
    <source>
        <dbReference type="ARBA" id="ARBA00022833"/>
    </source>
</evidence>
<dbReference type="GO" id="GO:0008270">
    <property type="term" value="F:zinc ion binding"/>
    <property type="evidence" value="ECO:0007669"/>
    <property type="project" value="UniProtKB-KW"/>
</dbReference>
<organism evidence="13 14">
    <name type="scientific">Papaver nudicaule</name>
    <name type="common">Iceland poppy</name>
    <dbReference type="NCBI Taxonomy" id="74823"/>
    <lineage>
        <taxon>Eukaryota</taxon>
        <taxon>Viridiplantae</taxon>
        <taxon>Streptophyta</taxon>
        <taxon>Embryophyta</taxon>
        <taxon>Tracheophyta</taxon>
        <taxon>Spermatophyta</taxon>
        <taxon>Magnoliopsida</taxon>
        <taxon>Ranunculales</taxon>
        <taxon>Papaveraceae</taxon>
        <taxon>Papaveroideae</taxon>
        <taxon>Papaver</taxon>
    </lineage>
</organism>
<dbReference type="SUPFAM" id="SSF57783">
    <property type="entry name" value="Zinc beta-ribbon"/>
    <property type="match status" value="1"/>
</dbReference>
<dbReference type="InterPro" id="IPR007808">
    <property type="entry name" value="Elf1"/>
</dbReference>
<dbReference type="GO" id="GO:0006368">
    <property type="term" value="P:transcription elongation by RNA polymerase II"/>
    <property type="evidence" value="ECO:0007669"/>
    <property type="project" value="TreeGrafter"/>
</dbReference>
<evidence type="ECO:0000256" key="10">
    <source>
        <dbReference type="ARBA" id="ARBA00023242"/>
    </source>
</evidence>
<keyword evidence="5 11" id="KW-0479">Metal-binding</keyword>
<evidence type="ECO:0000256" key="6">
    <source>
        <dbReference type="ARBA" id="ARBA00022771"/>
    </source>
</evidence>
<dbReference type="InterPro" id="IPR038567">
    <property type="entry name" value="T_Elf1_sf"/>
</dbReference>
<evidence type="ECO:0000256" key="5">
    <source>
        <dbReference type="ARBA" id="ARBA00022723"/>
    </source>
</evidence>
<protein>
    <recommendedName>
        <fullName evidence="4 11">Transcription elongation factor 1 homolog</fullName>
    </recommendedName>
</protein>
<evidence type="ECO:0000256" key="11">
    <source>
        <dbReference type="RuleBase" id="RU364033"/>
    </source>
</evidence>
<evidence type="ECO:0000313" key="13">
    <source>
        <dbReference type="EMBL" id="MCL7042861.1"/>
    </source>
</evidence>
<dbReference type="EMBL" id="JAJJMA010193604">
    <property type="protein sequence ID" value="MCL7038743.1"/>
    <property type="molecule type" value="Genomic_DNA"/>
</dbReference>
<evidence type="ECO:0000313" key="12">
    <source>
        <dbReference type="EMBL" id="MCL7038743.1"/>
    </source>
</evidence>
<dbReference type="Proteomes" id="UP001177140">
    <property type="component" value="Unassembled WGS sequence"/>
</dbReference>
<evidence type="ECO:0000256" key="1">
    <source>
        <dbReference type="ARBA" id="ARBA00003357"/>
    </source>
</evidence>
<proteinExistence type="inferred from homology"/>
<dbReference type="EMBL" id="JAJJMA010240269">
    <property type="protein sequence ID" value="MCL7042861.1"/>
    <property type="molecule type" value="Genomic_DNA"/>
</dbReference>
<dbReference type="Gene3D" id="2.20.25.190">
    <property type="match status" value="1"/>
</dbReference>
<comment type="function">
    <text evidence="1 11">Transcription elongation factor implicated in the maintenance of proper chromatin structure in actively transcribed regions.</text>
</comment>
<evidence type="ECO:0000313" key="14">
    <source>
        <dbReference type="Proteomes" id="UP001177140"/>
    </source>
</evidence>
<reference evidence="13" key="1">
    <citation type="submission" date="2022-03" db="EMBL/GenBank/DDBJ databases">
        <title>A functionally conserved STORR gene fusion in Papaver species that diverged 16.8 million years ago.</title>
        <authorList>
            <person name="Catania T."/>
        </authorList>
    </citation>
    <scope>NUCLEOTIDE SEQUENCE</scope>
    <source>
        <strain evidence="13">S-191538</strain>
    </source>
</reference>
<keyword evidence="14" id="KW-1185">Reference proteome</keyword>
<evidence type="ECO:0000256" key="9">
    <source>
        <dbReference type="ARBA" id="ARBA00023163"/>
    </source>
</evidence>
<dbReference type="AlphaFoldDB" id="A0AA41VKC3"/>
<dbReference type="PANTHER" id="PTHR20934">
    <property type="entry name" value="TRANSCRIPTION ELONGATION FACTOR 1 HOMOLOG"/>
    <property type="match status" value="1"/>
</dbReference>
<gene>
    <name evidence="12" type="ORF">MKW94_005274</name>
    <name evidence="13" type="ORF">MKW94_017190</name>
</gene>
<name>A0AA41VKC3_PAPNU</name>
<dbReference type="GO" id="GO:0008023">
    <property type="term" value="C:transcription elongation factor complex"/>
    <property type="evidence" value="ECO:0007669"/>
    <property type="project" value="TreeGrafter"/>
</dbReference>
<dbReference type="GO" id="GO:0000993">
    <property type="term" value="F:RNA polymerase II complex binding"/>
    <property type="evidence" value="ECO:0007669"/>
    <property type="project" value="TreeGrafter"/>
</dbReference>
<keyword evidence="8 11" id="KW-0805">Transcription regulation</keyword>
<dbReference type="PANTHER" id="PTHR20934:SF0">
    <property type="entry name" value="TRANSCRIPTION ELONGATION FACTOR 1 HOMOLOG"/>
    <property type="match status" value="1"/>
</dbReference>
<comment type="similarity">
    <text evidence="3 11">Belongs to the ELOF1 family.</text>
</comment>
<accession>A0AA41VKC3</accession>
<keyword evidence="9 11" id="KW-0804">Transcription</keyword>
<keyword evidence="7 11" id="KW-0862">Zinc</keyword>
<sequence length="88" mass="10219">MARRKSRAKPEPKKKLQKLDKVFDCPFCNHHEGVECFVDKKNWIGSAVCGVCQEGYNMKINHLTEAIDIYSEWIDECERVNNAEEDSN</sequence>
<evidence type="ECO:0000256" key="2">
    <source>
        <dbReference type="ARBA" id="ARBA00004123"/>
    </source>
</evidence>
<keyword evidence="6 11" id="KW-0863">Zinc-finger</keyword>
<evidence type="ECO:0000256" key="3">
    <source>
        <dbReference type="ARBA" id="ARBA00009730"/>
    </source>
</evidence>
<comment type="caution">
    <text evidence="13">The sequence shown here is derived from an EMBL/GenBank/DDBJ whole genome shotgun (WGS) entry which is preliminary data.</text>
</comment>
<evidence type="ECO:0000256" key="4">
    <source>
        <dbReference type="ARBA" id="ARBA00014973"/>
    </source>
</evidence>
<dbReference type="FunFam" id="2.20.25.190:FF:000001">
    <property type="entry name" value="Transcription elongation factor 1 homolog"/>
    <property type="match status" value="1"/>
</dbReference>